<gene>
    <name evidence="1" type="ORF">Pan161_55020</name>
</gene>
<protein>
    <recommendedName>
        <fullName evidence="3">Heme-binding protein</fullName>
    </recommendedName>
</protein>
<evidence type="ECO:0000313" key="2">
    <source>
        <dbReference type="Proteomes" id="UP000316855"/>
    </source>
</evidence>
<dbReference type="PANTHER" id="PTHR34309:SF10">
    <property type="entry name" value="SLR1406 PROTEIN"/>
    <property type="match status" value="1"/>
</dbReference>
<dbReference type="InterPro" id="IPR052517">
    <property type="entry name" value="GlcG_carb_metab_protein"/>
</dbReference>
<organism evidence="1 2">
    <name type="scientific">Gimesia algae</name>
    <dbReference type="NCBI Taxonomy" id="2527971"/>
    <lineage>
        <taxon>Bacteria</taxon>
        <taxon>Pseudomonadati</taxon>
        <taxon>Planctomycetota</taxon>
        <taxon>Planctomycetia</taxon>
        <taxon>Planctomycetales</taxon>
        <taxon>Planctomycetaceae</taxon>
        <taxon>Gimesia</taxon>
    </lineage>
</organism>
<keyword evidence="2" id="KW-1185">Reference proteome</keyword>
<evidence type="ECO:0000313" key="1">
    <source>
        <dbReference type="EMBL" id="QDT93816.1"/>
    </source>
</evidence>
<dbReference type="Proteomes" id="UP000316855">
    <property type="component" value="Chromosome"/>
</dbReference>
<dbReference type="InterPro" id="IPR005624">
    <property type="entry name" value="PduO/GlcC-like"/>
</dbReference>
<accession>A0A517VLD0</accession>
<dbReference type="PANTHER" id="PTHR34309">
    <property type="entry name" value="SLR1406 PROTEIN"/>
    <property type="match status" value="1"/>
</dbReference>
<reference evidence="1 2" key="1">
    <citation type="submission" date="2019-02" db="EMBL/GenBank/DDBJ databases">
        <title>Deep-cultivation of Planctomycetes and their phenomic and genomic characterization uncovers novel biology.</title>
        <authorList>
            <person name="Wiegand S."/>
            <person name="Jogler M."/>
            <person name="Boedeker C."/>
            <person name="Pinto D."/>
            <person name="Vollmers J."/>
            <person name="Rivas-Marin E."/>
            <person name="Kohn T."/>
            <person name="Peeters S.H."/>
            <person name="Heuer A."/>
            <person name="Rast P."/>
            <person name="Oberbeckmann S."/>
            <person name="Bunk B."/>
            <person name="Jeske O."/>
            <person name="Meyerdierks A."/>
            <person name="Storesund J.E."/>
            <person name="Kallscheuer N."/>
            <person name="Luecker S."/>
            <person name="Lage O.M."/>
            <person name="Pohl T."/>
            <person name="Merkel B.J."/>
            <person name="Hornburger P."/>
            <person name="Mueller R.-W."/>
            <person name="Bruemmer F."/>
            <person name="Labrenz M."/>
            <person name="Spormann A.M."/>
            <person name="Op den Camp H."/>
            <person name="Overmann J."/>
            <person name="Amann R."/>
            <person name="Jetten M.S.M."/>
            <person name="Mascher T."/>
            <person name="Medema M.H."/>
            <person name="Devos D.P."/>
            <person name="Kaster A.-K."/>
            <person name="Ovreas L."/>
            <person name="Rohde M."/>
            <person name="Galperin M.Y."/>
            <person name="Jogler C."/>
        </authorList>
    </citation>
    <scope>NUCLEOTIDE SEQUENCE [LARGE SCALE GENOMIC DNA]</scope>
    <source>
        <strain evidence="1 2">Pan161</strain>
    </source>
</reference>
<dbReference type="SUPFAM" id="SSF143744">
    <property type="entry name" value="GlcG-like"/>
    <property type="match status" value="1"/>
</dbReference>
<dbReference type="InterPro" id="IPR038084">
    <property type="entry name" value="PduO/GlcC-like_sf"/>
</dbReference>
<dbReference type="Pfam" id="PF03928">
    <property type="entry name" value="HbpS-like"/>
    <property type="match status" value="1"/>
</dbReference>
<name>A0A517VLD0_9PLAN</name>
<dbReference type="KEGG" id="gax:Pan161_55020"/>
<proteinExistence type="predicted"/>
<evidence type="ECO:0008006" key="3">
    <source>
        <dbReference type="Google" id="ProtNLM"/>
    </source>
</evidence>
<sequence length="189" mass="19660">MCLRMLKVPVIGIVMMSIWGCAKSQTSKSVTPPKSVTSATTEKQSVTFEAALIIARLAIAEGKKKGVDHLAVTVVDEAGIPLVVLRTDLGTEQFITGATRKAWTAVNFKASTSDVLKTIKSDDGDDGQLPHAQKALFLMGGVPLKVGNVVVGGVGVAGSVEGPEDDSLAQLAAQAFGTMLGKQKSNVKP</sequence>
<dbReference type="EMBL" id="CP036343">
    <property type="protein sequence ID" value="QDT93816.1"/>
    <property type="molecule type" value="Genomic_DNA"/>
</dbReference>
<dbReference type="Gene3D" id="3.30.450.150">
    <property type="entry name" value="Haem-degrading domain"/>
    <property type="match status" value="1"/>
</dbReference>
<dbReference type="AlphaFoldDB" id="A0A517VLD0"/>